<keyword evidence="1" id="KW-1133">Transmembrane helix</keyword>
<name>A0A366KAP9_9BIFI</name>
<protein>
    <submittedName>
        <fullName evidence="2">Uncharacterized protein</fullName>
    </submittedName>
</protein>
<dbReference type="EMBL" id="PDCH01000022">
    <property type="protein sequence ID" value="RBP98774.1"/>
    <property type="molecule type" value="Genomic_DNA"/>
</dbReference>
<evidence type="ECO:0000313" key="2">
    <source>
        <dbReference type="EMBL" id="RBP98774.1"/>
    </source>
</evidence>
<keyword evidence="1" id="KW-0812">Transmembrane</keyword>
<comment type="caution">
    <text evidence="2">The sequence shown here is derived from an EMBL/GenBank/DDBJ whole genome shotgun (WGS) entry which is preliminary data.</text>
</comment>
<accession>A0A366KAP9</accession>
<keyword evidence="1" id="KW-0472">Membrane</keyword>
<dbReference type="AlphaFoldDB" id="A0A366KAP9"/>
<dbReference type="Proteomes" id="UP000252345">
    <property type="component" value="Unassembled WGS sequence"/>
</dbReference>
<organism evidence="2 3">
    <name type="scientific">Bifidobacterium xylocopae</name>
    <dbReference type="NCBI Taxonomy" id="2493119"/>
    <lineage>
        <taxon>Bacteria</taxon>
        <taxon>Bacillati</taxon>
        <taxon>Actinomycetota</taxon>
        <taxon>Actinomycetes</taxon>
        <taxon>Bifidobacteriales</taxon>
        <taxon>Bifidobacteriaceae</taxon>
        <taxon>Bifidobacterium</taxon>
    </lineage>
</organism>
<keyword evidence="3" id="KW-1185">Reference proteome</keyword>
<proteinExistence type="predicted"/>
<feature type="transmembrane region" description="Helical" evidence="1">
    <location>
        <begin position="6"/>
        <end position="30"/>
    </location>
</feature>
<evidence type="ECO:0000256" key="1">
    <source>
        <dbReference type="SAM" id="Phobius"/>
    </source>
</evidence>
<sequence length="213" mass="24255">MQLMEHASFAVGCAVAVVTSLILCFGAFAVNKYRESRDRPKFKIMLEPENSLAQPVLKTSYGFSAAFGRQDEVLFDLYGPGTRFAQQEYAGIISRWKKERTSKGYRYIGYFAEFEYQELPAEFSVADNKDADDIVLTPSGISLSKGRLTFLRFDWDEFLFRVEDNRIIIENLEGVPVFENSTASPVLELHVAQFAHDGNLLEELLTKYANEKF</sequence>
<reference evidence="2 3" key="1">
    <citation type="submission" date="2017-10" db="EMBL/GenBank/DDBJ databases">
        <title>Bifidobacterium xylocopum sp. nov. and Bifidobacterium aemilianum sp. nov., from the carpenter bee (Xylocopa violacea) digestive tract.</title>
        <authorList>
            <person name="Alberoni D."/>
            <person name="Baffoni L."/>
            <person name="Di Gioia D."/>
            <person name="Gaggia F."/>
            <person name="Biavati B."/>
        </authorList>
    </citation>
    <scope>NUCLEOTIDE SEQUENCE [LARGE SCALE GENOMIC DNA]</scope>
    <source>
        <strain evidence="2 3">XV2</strain>
    </source>
</reference>
<evidence type="ECO:0000313" key="3">
    <source>
        <dbReference type="Proteomes" id="UP000252345"/>
    </source>
</evidence>
<gene>
    <name evidence="2" type="ORF">CRD59_07270</name>
</gene>